<dbReference type="InterPro" id="IPR025887">
    <property type="entry name" value="Glyco_hydro_31_N_dom"/>
</dbReference>
<feature type="signal peptide" evidence="12">
    <location>
        <begin position="1"/>
        <end position="28"/>
    </location>
</feature>
<comment type="similarity">
    <text evidence="3 10">Belongs to the glycosyl hydrolase 31 family.</text>
</comment>
<feature type="region of interest" description="Disordered" evidence="11">
    <location>
        <begin position="192"/>
        <end position="219"/>
    </location>
</feature>
<evidence type="ECO:0000256" key="11">
    <source>
        <dbReference type="SAM" id="MobiDB-lite"/>
    </source>
</evidence>
<dbReference type="Gene3D" id="2.60.40.1760">
    <property type="entry name" value="glycosyl hydrolase (family 31)"/>
    <property type="match status" value="2"/>
</dbReference>
<dbReference type="InterPro" id="IPR000322">
    <property type="entry name" value="Glyco_hydro_31_TIM"/>
</dbReference>
<keyword evidence="16" id="KW-1185">Reference proteome</keyword>
<dbReference type="CDD" id="cd14752">
    <property type="entry name" value="GH31_N"/>
    <property type="match status" value="1"/>
</dbReference>
<dbReference type="GO" id="GO:0006491">
    <property type="term" value="P:N-glycan processing"/>
    <property type="evidence" value="ECO:0007669"/>
    <property type="project" value="TreeGrafter"/>
</dbReference>
<dbReference type="InterPro" id="IPR017853">
    <property type="entry name" value="GH"/>
</dbReference>
<evidence type="ECO:0000256" key="2">
    <source>
        <dbReference type="ARBA" id="ARBA00004833"/>
    </source>
</evidence>
<dbReference type="Pfam" id="PF13802">
    <property type="entry name" value="Gal_mutarotas_2"/>
    <property type="match status" value="1"/>
</dbReference>
<evidence type="ECO:0000256" key="1">
    <source>
        <dbReference type="ARBA" id="ARBA00004240"/>
    </source>
</evidence>
<keyword evidence="6" id="KW-0256">Endoplasmic reticulum</keyword>
<evidence type="ECO:0000259" key="13">
    <source>
        <dbReference type="Pfam" id="PF01055"/>
    </source>
</evidence>
<accession>A0A433QRW3</accession>
<feature type="domain" description="Glycoside hydrolase family 31 TIM barrel" evidence="13">
    <location>
        <begin position="462"/>
        <end position="654"/>
    </location>
</feature>
<dbReference type="Gene3D" id="3.20.20.80">
    <property type="entry name" value="Glycosidases"/>
    <property type="match status" value="1"/>
</dbReference>
<comment type="subcellular location">
    <subcellularLocation>
        <location evidence="1">Endoplasmic reticulum</location>
    </subcellularLocation>
</comment>
<feature type="chain" id="PRO_5019251407" description="Glucosidase II subunit alpha" evidence="12">
    <location>
        <begin position="29"/>
        <end position="655"/>
    </location>
</feature>
<dbReference type="GO" id="GO:0005783">
    <property type="term" value="C:endoplasmic reticulum"/>
    <property type="evidence" value="ECO:0007669"/>
    <property type="project" value="UniProtKB-SubCell"/>
</dbReference>
<dbReference type="PANTHER" id="PTHR22762:SF54">
    <property type="entry name" value="BCDNA.GH04962"/>
    <property type="match status" value="1"/>
</dbReference>
<dbReference type="GO" id="GO:0005975">
    <property type="term" value="P:carbohydrate metabolic process"/>
    <property type="evidence" value="ECO:0007669"/>
    <property type="project" value="InterPro"/>
</dbReference>
<evidence type="ECO:0000256" key="10">
    <source>
        <dbReference type="RuleBase" id="RU361185"/>
    </source>
</evidence>
<evidence type="ECO:0000313" key="16">
    <source>
        <dbReference type="Proteomes" id="UP000274822"/>
    </source>
</evidence>
<keyword evidence="4 12" id="KW-0732">Signal</keyword>
<keyword evidence="7" id="KW-0325">Glycoprotein</keyword>
<evidence type="ECO:0000256" key="6">
    <source>
        <dbReference type="ARBA" id="ARBA00022824"/>
    </source>
</evidence>
<evidence type="ECO:0000256" key="3">
    <source>
        <dbReference type="ARBA" id="ARBA00007806"/>
    </source>
</evidence>
<dbReference type="AlphaFoldDB" id="A0A433QRW3"/>
<comment type="pathway">
    <text evidence="2">Glycan metabolism; N-glycan metabolism.</text>
</comment>
<evidence type="ECO:0000256" key="4">
    <source>
        <dbReference type="ARBA" id="ARBA00022729"/>
    </source>
</evidence>
<gene>
    <name evidence="15" type="ORF">BC938DRAFT_475285</name>
</gene>
<dbReference type="SUPFAM" id="SSF51445">
    <property type="entry name" value="(Trans)glycosidases"/>
    <property type="match status" value="1"/>
</dbReference>
<dbReference type="InterPro" id="IPR011013">
    <property type="entry name" value="Gal_mutarotase_sf_dom"/>
</dbReference>
<feature type="domain" description="Glycoside hydrolase family 31 N-terminal" evidence="14">
    <location>
        <begin position="90"/>
        <end position="398"/>
    </location>
</feature>
<dbReference type="Proteomes" id="UP000274822">
    <property type="component" value="Unassembled WGS sequence"/>
</dbReference>
<sequence length="655" mass="75299">MLLGRQKLKPLLLPLLLLSVFLLHSSIAVKRDDFKTCDQAAFCRRNRAYADKALADSGHSPYALLPESIRFDDGLFTADVRNTLTNIILTFELHLLEDNTARLRINEKKPLKPRYDELPAFVLAKEPVHIKPEKVAQDQDGTTIITLDATKKTKVVVSANPLRVDFLVDDVPVVSLNDRGFFNFEHLRKKPEPEQPKMVDQSAEQQEDAAAEVTEQPEEERQLWEETFKTWTDPKPNGIQKKKKNANVTWNMKWNHDNSRSTYVSFIILSYVSLHTRGPESVAMDISFPGFAYVYGVPEHASSLSLKETRYITLFLPAVQFTNVYTHDFYLNHPAIHTSHSGGDNAYTEPYRLYNLDVFEYEVDNPMALYGSIPFMLAHRKDLSAAVFWMNAAETWIDVVKTQDGKSQSTLRRLLPFVTNPPTKSSTHTHWISEAGIVDLFVFLGPTNEDIFRQYTALTGAPAMPASFAIAYHQCRWNYINQNDVAEVDAGFDTHDIPYDVIWLDIEHTDGKRYMTWDEAKFPDPMKMQNELAAKGRKLVTIVDPHIKHDDNYHISKEAQDLGLFVKTPAGDDYEGWCWPGSSSWVDYTNPAARNWWIKKFAFDQYKHTTENLHIWNDMNEPSVFNGPEITMQKEMIHHGQWEHRVLHNVFGTIY</sequence>
<organism evidence="15 16">
    <name type="scientific">Jimgerdemannia flammicorona</name>
    <dbReference type="NCBI Taxonomy" id="994334"/>
    <lineage>
        <taxon>Eukaryota</taxon>
        <taxon>Fungi</taxon>
        <taxon>Fungi incertae sedis</taxon>
        <taxon>Mucoromycota</taxon>
        <taxon>Mucoromycotina</taxon>
        <taxon>Endogonomycetes</taxon>
        <taxon>Endogonales</taxon>
        <taxon>Endogonaceae</taxon>
        <taxon>Jimgerdemannia</taxon>
    </lineage>
</organism>
<proteinExistence type="inferred from homology"/>
<evidence type="ECO:0000313" key="15">
    <source>
        <dbReference type="EMBL" id="RUS32487.1"/>
    </source>
</evidence>
<dbReference type="GO" id="GO:0030246">
    <property type="term" value="F:carbohydrate binding"/>
    <property type="evidence" value="ECO:0007669"/>
    <property type="project" value="InterPro"/>
</dbReference>
<name>A0A433QRW3_9FUNG</name>
<evidence type="ECO:0000256" key="8">
    <source>
        <dbReference type="ARBA" id="ARBA00023295"/>
    </source>
</evidence>
<evidence type="ECO:0000259" key="14">
    <source>
        <dbReference type="Pfam" id="PF13802"/>
    </source>
</evidence>
<dbReference type="SUPFAM" id="SSF74650">
    <property type="entry name" value="Galactose mutarotase-like"/>
    <property type="match status" value="1"/>
</dbReference>
<evidence type="ECO:0000256" key="9">
    <source>
        <dbReference type="ARBA" id="ARBA00042895"/>
    </source>
</evidence>
<protein>
    <recommendedName>
        <fullName evidence="9">Glucosidase II subunit alpha</fullName>
    </recommendedName>
</protein>
<dbReference type="PANTHER" id="PTHR22762">
    <property type="entry name" value="ALPHA-GLUCOSIDASE"/>
    <property type="match status" value="1"/>
</dbReference>
<dbReference type="Pfam" id="PF01055">
    <property type="entry name" value="Glyco_hydro_31_2nd"/>
    <property type="match status" value="1"/>
</dbReference>
<comment type="caution">
    <text evidence="15">The sequence shown here is derived from an EMBL/GenBank/DDBJ whole genome shotgun (WGS) entry which is preliminary data.</text>
</comment>
<feature type="non-terminal residue" evidence="15">
    <location>
        <position position="655"/>
    </location>
</feature>
<dbReference type="FunFam" id="3.20.20.80:FF:000039">
    <property type="entry name" value="Glucosidase, alpha neutral C"/>
    <property type="match status" value="1"/>
</dbReference>
<keyword evidence="5 10" id="KW-0378">Hydrolase</keyword>
<keyword evidence="8 10" id="KW-0326">Glycosidase</keyword>
<dbReference type="GO" id="GO:0090599">
    <property type="term" value="F:alpha-glucosidase activity"/>
    <property type="evidence" value="ECO:0007669"/>
    <property type="project" value="TreeGrafter"/>
</dbReference>
<reference evidence="15 16" key="1">
    <citation type="journal article" date="2018" name="New Phytol.">
        <title>Phylogenomics of Endogonaceae and evolution of mycorrhizas within Mucoromycota.</title>
        <authorList>
            <person name="Chang Y."/>
            <person name="Desiro A."/>
            <person name="Na H."/>
            <person name="Sandor L."/>
            <person name="Lipzen A."/>
            <person name="Clum A."/>
            <person name="Barry K."/>
            <person name="Grigoriev I.V."/>
            <person name="Martin F.M."/>
            <person name="Stajich J.E."/>
            <person name="Smith M.E."/>
            <person name="Bonito G."/>
            <person name="Spatafora J.W."/>
        </authorList>
    </citation>
    <scope>NUCLEOTIDE SEQUENCE [LARGE SCALE GENOMIC DNA]</scope>
    <source>
        <strain evidence="15 16">AD002</strain>
    </source>
</reference>
<feature type="compositionally biased region" description="Acidic residues" evidence="11">
    <location>
        <begin position="205"/>
        <end position="218"/>
    </location>
</feature>
<evidence type="ECO:0000256" key="5">
    <source>
        <dbReference type="ARBA" id="ARBA00022801"/>
    </source>
</evidence>
<evidence type="ECO:0000256" key="7">
    <source>
        <dbReference type="ARBA" id="ARBA00023180"/>
    </source>
</evidence>
<evidence type="ECO:0000256" key="12">
    <source>
        <dbReference type="SAM" id="SignalP"/>
    </source>
</evidence>
<dbReference type="EMBL" id="RBNJ01002028">
    <property type="protein sequence ID" value="RUS32487.1"/>
    <property type="molecule type" value="Genomic_DNA"/>
</dbReference>